<dbReference type="OrthoDB" id="997423at2"/>
<proteinExistence type="predicted"/>
<gene>
    <name evidence="1" type="ORF">SAMN04487893_106136</name>
</gene>
<name>A0A1I3QW85_9FLAO</name>
<evidence type="ECO:0000313" key="1">
    <source>
        <dbReference type="EMBL" id="SFJ37749.1"/>
    </source>
</evidence>
<dbReference type="STRING" id="1150112.SAMN04487893_106136"/>
<accession>A0A1I3QW85</accession>
<sequence length="245" mass="28656">MDYFKAIVCLGMVSLFMSCNKEEQPKVIYEQEKVVVPEVKKIDTTQIKIADLPILMEGTKYLIHPIGDVRVYDIPSKYGTSKVNQVSYAISNYNRFELTGYFQNLMFQHIDSVTLHPLSEVVMQIQTATYLNTIAEKTKKQILVYSVFDEDTNRDGKIDSKDIKSLYISNINGSNFKKLSEELHEVLDWSVIESQNRLYFRTIEDINKNGAFDKKDNVNYYYLELDKDIWEIHSYNPFQYKTETN</sequence>
<evidence type="ECO:0008006" key="3">
    <source>
        <dbReference type="Google" id="ProtNLM"/>
    </source>
</evidence>
<organism evidence="1 2">
    <name type="scientific">Myroides guanonis</name>
    <dbReference type="NCBI Taxonomy" id="1150112"/>
    <lineage>
        <taxon>Bacteria</taxon>
        <taxon>Pseudomonadati</taxon>
        <taxon>Bacteroidota</taxon>
        <taxon>Flavobacteriia</taxon>
        <taxon>Flavobacteriales</taxon>
        <taxon>Flavobacteriaceae</taxon>
        <taxon>Myroides</taxon>
    </lineage>
</organism>
<dbReference type="AlphaFoldDB" id="A0A1I3QW85"/>
<dbReference type="PROSITE" id="PS00018">
    <property type="entry name" value="EF_HAND_1"/>
    <property type="match status" value="1"/>
</dbReference>
<keyword evidence="2" id="KW-1185">Reference proteome</keyword>
<dbReference type="RefSeq" id="WP_090678766.1">
    <property type="nucleotide sequence ID" value="NZ_FORU01000006.1"/>
</dbReference>
<dbReference type="EMBL" id="FORU01000006">
    <property type="protein sequence ID" value="SFJ37749.1"/>
    <property type="molecule type" value="Genomic_DNA"/>
</dbReference>
<dbReference type="InterPro" id="IPR018247">
    <property type="entry name" value="EF_Hand_1_Ca_BS"/>
</dbReference>
<dbReference type="Proteomes" id="UP000243887">
    <property type="component" value="Unassembled WGS sequence"/>
</dbReference>
<reference evidence="2" key="1">
    <citation type="submission" date="2016-10" db="EMBL/GenBank/DDBJ databases">
        <authorList>
            <person name="Varghese N."/>
            <person name="Submissions S."/>
        </authorList>
    </citation>
    <scope>NUCLEOTIDE SEQUENCE [LARGE SCALE GENOMIC DNA]</scope>
    <source>
        <strain evidence="2">DSM 26542</strain>
    </source>
</reference>
<protein>
    <recommendedName>
        <fullName evidence="3">EF-hand domain-containing protein</fullName>
    </recommendedName>
</protein>
<evidence type="ECO:0000313" key="2">
    <source>
        <dbReference type="Proteomes" id="UP000243887"/>
    </source>
</evidence>
<dbReference type="PROSITE" id="PS51257">
    <property type="entry name" value="PROKAR_LIPOPROTEIN"/>
    <property type="match status" value="1"/>
</dbReference>